<name>A0AAD9UAA1_9ROSI</name>
<evidence type="ECO:0000313" key="3">
    <source>
        <dbReference type="Proteomes" id="UP001280121"/>
    </source>
</evidence>
<accession>A0AAD9UAA1</accession>
<keyword evidence="3" id="KW-1185">Reference proteome</keyword>
<proteinExistence type="predicted"/>
<protein>
    <submittedName>
        <fullName evidence="2">Uncharacterized protein</fullName>
    </submittedName>
</protein>
<reference evidence="2" key="1">
    <citation type="journal article" date="2023" name="Plant J.">
        <title>Genome sequences and population genomics provide insights into the demographic history, inbreeding, and mutation load of two 'living fossil' tree species of Dipteronia.</title>
        <authorList>
            <person name="Feng Y."/>
            <person name="Comes H.P."/>
            <person name="Chen J."/>
            <person name="Zhu S."/>
            <person name="Lu R."/>
            <person name="Zhang X."/>
            <person name="Li P."/>
            <person name="Qiu J."/>
            <person name="Olsen K.M."/>
            <person name="Qiu Y."/>
        </authorList>
    </citation>
    <scope>NUCLEOTIDE SEQUENCE</scope>
    <source>
        <strain evidence="2">KIB01</strain>
    </source>
</reference>
<sequence>MPTVNPLVAVVAAKPPRRRRPSRNEDAWPTSLTKRGRVASFVVHAVLRLLPAAVLRHHRTVRRHPFFCFRLQG</sequence>
<gene>
    <name evidence="2" type="ORF">Ddye_017992</name>
</gene>
<dbReference type="Proteomes" id="UP001280121">
    <property type="component" value="Unassembled WGS sequence"/>
</dbReference>
<dbReference type="EMBL" id="JANJYI010000005">
    <property type="protein sequence ID" value="KAK2650503.1"/>
    <property type="molecule type" value="Genomic_DNA"/>
</dbReference>
<feature type="region of interest" description="Disordered" evidence="1">
    <location>
        <begin position="1"/>
        <end position="30"/>
    </location>
</feature>
<evidence type="ECO:0000256" key="1">
    <source>
        <dbReference type="SAM" id="MobiDB-lite"/>
    </source>
</evidence>
<comment type="caution">
    <text evidence="2">The sequence shown here is derived from an EMBL/GenBank/DDBJ whole genome shotgun (WGS) entry which is preliminary data.</text>
</comment>
<organism evidence="2 3">
    <name type="scientific">Dipteronia dyeriana</name>
    <dbReference type="NCBI Taxonomy" id="168575"/>
    <lineage>
        <taxon>Eukaryota</taxon>
        <taxon>Viridiplantae</taxon>
        <taxon>Streptophyta</taxon>
        <taxon>Embryophyta</taxon>
        <taxon>Tracheophyta</taxon>
        <taxon>Spermatophyta</taxon>
        <taxon>Magnoliopsida</taxon>
        <taxon>eudicotyledons</taxon>
        <taxon>Gunneridae</taxon>
        <taxon>Pentapetalae</taxon>
        <taxon>rosids</taxon>
        <taxon>malvids</taxon>
        <taxon>Sapindales</taxon>
        <taxon>Sapindaceae</taxon>
        <taxon>Hippocastanoideae</taxon>
        <taxon>Acereae</taxon>
        <taxon>Dipteronia</taxon>
    </lineage>
</organism>
<dbReference type="AlphaFoldDB" id="A0AAD9UAA1"/>
<evidence type="ECO:0000313" key="2">
    <source>
        <dbReference type="EMBL" id="KAK2650503.1"/>
    </source>
</evidence>